<dbReference type="GeneID" id="100899046"/>
<name>A0AAJ7SHI0_9ACAR</name>
<evidence type="ECO:0000256" key="3">
    <source>
        <dbReference type="ARBA" id="ARBA00022801"/>
    </source>
</evidence>
<accession>A0AAJ7SHI0</accession>
<dbReference type="GO" id="GO:0003990">
    <property type="term" value="F:acetylcholinesterase activity"/>
    <property type="evidence" value="ECO:0007669"/>
    <property type="project" value="TreeGrafter"/>
</dbReference>
<dbReference type="InterPro" id="IPR050654">
    <property type="entry name" value="AChE-related_enzymes"/>
</dbReference>
<dbReference type="PROSITE" id="PS00122">
    <property type="entry name" value="CARBOXYLESTERASE_B_1"/>
    <property type="match status" value="1"/>
</dbReference>
<keyword evidence="3 5" id="KW-0378">Hydrolase</keyword>
<dbReference type="InterPro" id="IPR019819">
    <property type="entry name" value="Carboxylesterase_B_CS"/>
</dbReference>
<dbReference type="AlphaFoldDB" id="A0AAJ7SHI0"/>
<dbReference type="SUPFAM" id="SSF53474">
    <property type="entry name" value="alpha/beta-Hydrolases"/>
    <property type="match status" value="1"/>
</dbReference>
<dbReference type="GO" id="GO:0005886">
    <property type="term" value="C:plasma membrane"/>
    <property type="evidence" value="ECO:0007669"/>
    <property type="project" value="TreeGrafter"/>
</dbReference>
<dbReference type="GO" id="GO:0005615">
    <property type="term" value="C:extracellular space"/>
    <property type="evidence" value="ECO:0007669"/>
    <property type="project" value="TreeGrafter"/>
</dbReference>
<gene>
    <name evidence="8" type="primary">LOC100899046</name>
</gene>
<evidence type="ECO:0000256" key="2">
    <source>
        <dbReference type="ARBA" id="ARBA00022487"/>
    </source>
</evidence>
<evidence type="ECO:0000256" key="5">
    <source>
        <dbReference type="RuleBase" id="RU361235"/>
    </source>
</evidence>
<keyword evidence="7" id="KW-1185">Reference proteome</keyword>
<dbReference type="GO" id="GO:0006581">
    <property type="term" value="P:acetylcholine catabolic process"/>
    <property type="evidence" value="ECO:0007669"/>
    <property type="project" value="TreeGrafter"/>
</dbReference>
<evidence type="ECO:0000313" key="8">
    <source>
        <dbReference type="RefSeq" id="XP_028967872.1"/>
    </source>
</evidence>
<evidence type="ECO:0000313" key="7">
    <source>
        <dbReference type="Proteomes" id="UP000694867"/>
    </source>
</evidence>
<dbReference type="InterPro" id="IPR029058">
    <property type="entry name" value="AB_hydrolase_fold"/>
</dbReference>
<dbReference type="PROSITE" id="PS00941">
    <property type="entry name" value="CARBOXYLESTERASE_B_2"/>
    <property type="match status" value="1"/>
</dbReference>
<evidence type="ECO:0000256" key="1">
    <source>
        <dbReference type="ARBA" id="ARBA00005964"/>
    </source>
</evidence>
<feature type="domain" description="Carboxylesterase type B" evidence="6">
    <location>
        <begin position="74"/>
        <end position="604"/>
    </location>
</feature>
<dbReference type="InterPro" id="IPR019826">
    <property type="entry name" value="Carboxylesterase_B_AS"/>
</dbReference>
<keyword evidence="2" id="KW-0719">Serine esterase</keyword>
<evidence type="ECO:0000256" key="4">
    <source>
        <dbReference type="ARBA" id="ARBA00023180"/>
    </source>
</evidence>
<dbReference type="Proteomes" id="UP000694867">
    <property type="component" value="Unplaced"/>
</dbReference>
<dbReference type="PANTHER" id="PTHR43918:SF4">
    <property type="entry name" value="CARBOXYLIC ESTER HYDROLASE"/>
    <property type="match status" value="1"/>
</dbReference>
<organism evidence="7 8">
    <name type="scientific">Galendromus occidentalis</name>
    <name type="common">western predatory mite</name>
    <dbReference type="NCBI Taxonomy" id="34638"/>
    <lineage>
        <taxon>Eukaryota</taxon>
        <taxon>Metazoa</taxon>
        <taxon>Ecdysozoa</taxon>
        <taxon>Arthropoda</taxon>
        <taxon>Chelicerata</taxon>
        <taxon>Arachnida</taxon>
        <taxon>Acari</taxon>
        <taxon>Parasitiformes</taxon>
        <taxon>Mesostigmata</taxon>
        <taxon>Gamasina</taxon>
        <taxon>Phytoseioidea</taxon>
        <taxon>Phytoseiidae</taxon>
        <taxon>Typhlodrominae</taxon>
        <taxon>Galendromus</taxon>
    </lineage>
</organism>
<dbReference type="PANTHER" id="PTHR43918">
    <property type="entry name" value="ACETYLCHOLINESTERASE"/>
    <property type="match status" value="1"/>
</dbReference>
<protein>
    <recommendedName>
        <fullName evidence="5">Carboxylic ester hydrolase</fullName>
        <ecNumber evidence="5">3.1.1.-</ecNumber>
    </recommendedName>
</protein>
<proteinExistence type="inferred from homology"/>
<dbReference type="Gene3D" id="3.40.50.1820">
    <property type="entry name" value="alpha/beta hydrolase"/>
    <property type="match status" value="1"/>
</dbReference>
<comment type="similarity">
    <text evidence="1 5">Belongs to the type-B carboxylesterase/lipase family.</text>
</comment>
<dbReference type="GO" id="GO:0019695">
    <property type="term" value="P:choline metabolic process"/>
    <property type="evidence" value="ECO:0007669"/>
    <property type="project" value="TreeGrafter"/>
</dbReference>
<keyword evidence="4" id="KW-0325">Glycoprotein</keyword>
<dbReference type="InterPro" id="IPR002018">
    <property type="entry name" value="CarbesteraseB"/>
</dbReference>
<dbReference type="RefSeq" id="XP_028967872.1">
    <property type="nucleotide sequence ID" value="XM_029112039.1"/>
</dbReference>
<reference evidence="8" key="1">
    <citation type="submission" date="2025-08" db="UniProtKB">
        <authorList>
            <consortium name="RefSeq"/>
        </authorList>
    </citation>
    <scope>IDENTIFICATION</scope>
</reference>
<dbReference type="Pfam" id="PF00135">
    <property type="entry name" value="COesterase"/>
    <property type="match status" value="1"/>
</dbReference>
<dbReference type="KEGG" id="goe:100899046"/>
<evidence type="ECO:0000259" key="6">
    <source>
        <dbReference type="Pfam" id="PF00135"/>
    </source>
</evidence>
<sequence length="668" mass="74531">MTATHESVQPMITVDKNDDDCRIDSGRNKKFHGALGQLSMQLALDKFLIVLTMMASERYRCEGASKNGPHPTGPIVESLTGFIRGAPHEVLATEIEAFLGIPYAQPPVNELRFAKPVPVKAWNGILEATRKRFGCPQANQFLSPHIQLLYENHTSEDCLTLNIWRPKVRFLSKLSEGSAPKPVLVFIYGGAFQWGSADVFLYDGAANSALNHHIFVSFNYRVGPFGFLGHPDLPAISGSIGFWDQNTALRWVKDNIQSFGGDPDQITVCGHSAGAISAAVHAISPHAKGLFRRAILQSGTTLSIGTLSRIPRDTLRKIAEQLGCEGNPSELVDCLRTFEASELVAGIEALGLEGLILPPYESDYVSLSPQFLENATFNVDEIIIGTNEHEARHFARRIVDSNRSLKAIFAEIGGMAPFAGLLRNIFEISISEARSIVSEYFPVHEELSESEVIDLASQAATDLFFLCPAHFFSQVAASKNVAVFRYLFRHRPSFTLYEEIPGVLHGDELLFTMGNLPVIQELLREDIVARADEYVSKLNHSTEEQDLFENIQNTWSSFVRNGLPTLPDRRAWPRFTASRNMYIDIKEDFQVRRNDPNTKRCQVWEKLIMQRSSPYLDKQVDDDTEADYSENLLRFSDAQTSESASISLNPCSILLASIIVSRTIFPKF</sequence>
<dbReference type="EC" id="3.1.1.-" evidence="5"/>